<evidence type="ECO:0000256" key="5">
    <source>
        <dbReference type="ARBA" id="ARBA00024042"/>
    </source>
</evidence>
<feature type="binding site" evidence="7">
    <location>
        <position position="279"/>
    </location>
    <ligand>
        <name>glyoxylate</name>
        <dbReference type="ChEBI" id="CHEBI:36655"/>
    </ligand>
</feature>
<dbReference type="GO" id="GO:0005886">
    <property type="term" value="C:plasma membrane"/>
    <property type="evidence" value="ECO:0007669"/>
    <property type="project" value="TreeGrafter"/>
</dbReference>
<dbReference type="PANTHER" id="PTHR10578">
    <property type="entry name" value="S -2-HYDROXY-ACID OXIDASE-RELATED"/>
    <property type="match status" value="1"/>
</dbReference>
<dbReference type="PANTHER" id="PTHR10578:SF107">
    <property type="entry name" value="2-HYDROXYACID OXIDASE 1"/>
    <property type="match status" value="1"/>
</dbReference>
<evidence type="ECO:0000256" key="2">
    <source>
        <dbReference type="ARBA" id="ARBA00022630"/>
    </source>
</evidence>
<feature type="binding site" evidence="7">
    <location>
        <begin position="307"/>
        <end position="311"/>
    </location>
    <ligand>
        <name>FMN</name>
        <dbReference type="ChEBI" id="CHEBI:58210"/>
    </ligand>
</feature>
<dbReference type="GO" id="GO:0004459">
    <property type="term" value="F:L-lactate dehydrogenase (NAD+) activity"/>
    <property type="evidence" value="ECO:0007669"/>
    <property type="project" value="TreeGrafter"/>
</dbReference>
<dbReference type="InterPro" id="IPR012133">
    <property type="entry name" value="Alpha-hydoxy_acid_DH_FMN"/>
</dbReference>
<dbReference type="GO" id="GO:0009060">
    <property type="term" value="P:aerobic respiration"/>
    <property type="evidence" value="ECO:0007669"/>
    <property type="project" value="TreeGrafter"/>
</dbReference>
<dbReference type="PROSITE" id="PS00557">
    <property type="entry name" value="FMN_HYDROXY_ACID_DH_1"/>
    <property type="match status" value="1"/>
</dbReference>
<gene>
    <name evidence="9" type="primary">lldD</name>
    <name evidence="9" type="ORF">RSO01_04370</name>
</gene>
<evidence type="ECO:0000313" key="10">
    <source>
        <dbReference type="Proteomes" id="UP000321058"/>
    </source>
</evidence>
<keyword evidence="10" id="KW-1185">Reference proteome</keyword>
<dbReference type="FunFam" id="3.20.20.70:FF:000029">
    <property type="entry name" value="L-lactate dehydrogenase"/>
    <property type="match status" value="1"/>
</dbReference>
<evidence type="ECO:0000256" key="3">
    <source>
        <dbReference type="ARBA" id="ARBA00022643"/>
    </source>
</evidence>
<feature type="active site" description="Proton acceptor" evidence="6">
    <location>
        <position position="276"/>
    </location>
</feature>
<feature type="binding site" evidence="7">
    <location>
        <position position="252"/>
    </location>
    <ligand>
        <name>FMN</name>
        <dbReference type="ChEBI" id="CHEBI:58210"/>
    </ligand>
</feature>
<dbReference type="SUPFAM" id="SSF51395">
    <property type="entry name" value="FMN-linked oxidoreductases"/>
    <property type="match status" value="1"/>
</dbReference>
<feature type="binding site" evidence="7">
    <location>
        <begin position="78"/>
        <end position="80"/>
    </location>
    <ligand>
        <name>FMN</name>
        <dbReference type="ChEBI" id="CHEBI:58210"/>
    </ligand>
</feature>
<comment type="cofactor">
    <cofactor evidence="1">
        <name>FMN</name>
        <dbReference type="ChEBI" id="CHEBI:58210"/>
    </cofactor>
</comment>
<dbReference type="Proteomes" id="UP000321058">
    <property type="component" value="Unassembled WGS sequence"/>
</dbReference>
<dbReference type="OrthoDB" id="9770452at2"/>
<dbReference type="RefSeq" id="WP_147145734.1">
    <property type="nucleotide sequence ID" value="NZ_BKAJ01000005.1"/>
</dbReference>
<dbReference type="EMBL" id="BKAJ01000005">
    <property type="protein sequence ID" value="GEP53271.1"/>
    <property type="molecule type" value="Genomic_DNA"/>
</dbReference>
<feature type="binding site" evidence="7">
    <location>
        <position position="165"/>
    </location>
    <ligand>
        <name>glyoxylate</name>
        <dbReference type="ChEBI" id="CHEBI:36655"/>
    </ligand>
</feature>
<keyword evidence="2 7" id="KW-0285">Flavoprotein</keyword>
<dbReference type="AlphaFoldDB" id="A0A512N3T5"/>
<dbReference type="InterPro" id="IPR000262">
    <property type="entry name" value="FMN-dep_DH"/>
</dbReference>
<feature type="binding site" evidence="7">
    <location>
        <position position="274"/>
    </location>
    <ligand>
        <name>FMN</name>
        <dbReference type="ChEBI" id="CHEBI:58210"/>
    </ligand>
</feature>
<keyword evidence="3 7" id="KW-0288">FMN</keyword>
<protein>
    <submittedName>
        <fullName evidence="9">Alpha-hydroxy-acid oxidizing enzyme</fullName>
    </submittedName>
</protein>
<dbReference type="PROSITE" id="PS51349">
    <property type="entry name" value="FMN_HYDROXY_ACID_DH_2"/>
    <property type="match status" value="1"/>
</dbReference>
<feature type="binding site" evidence="7">
    <location>
        <position position="156"/>
    </location>
    <ligand>
        <name>FMN</name>
        <dbReference type="ChEBI" id="CHEBI:58210"/>
    </ligand>
</feature>
<evidence type="ECO:0000256" key="1">
    <source>
        <dbReference type="ARBA" id="ARBA00001917"/>
    </source>
</evidence>
<comment type="similarity">
    <text evidence="5">Belongs to the FMN-dependent alpha-hydroxy acid dehydrogenase family.</text>
</comment>
<dbReference type="InterPro" id="IPR013785">
    <property type="entry name" value="Aldolase_TIM"/>
</dbReference>
<evidence type="ECO:0000313" key="9">
    <source>
        <dbReference type="EMBL" id="GEP53271.1"/>
    </source>
</evidence>
<dbReference type="InterPro" id="IPR037396">
    <property type="entry name" value="FMN_HAD"/>
</dbReference>
<keyword evidence="4" id="KW-0560">Oxidoreductase</keyword>
<dbReference type="GO" id="GO:0010181">
    <property type="term" value="F:FMN binding"/>
    <property type="evidence" value="ECO:0007669"/>
    <property type="project" value="InterPro"/>
</dbReference>
<feature type="binding site" evidence="7">
    <location>
        <position position="107"/>
    </location>
    <ligand>
        <name>FMN</name>
        <dbReference type="ChEBI" id="CHEBI:58210"/>
    </ligand>
</feature>
<evidence type="ECO:0000259" key="8">
    <source>
        <dbReference type="PROSITE" id="PS51349"/>
    </source>
</evidence>
<proteinExistence type="inferred from homology"/>
<dbReference type="Gene3D" id="3.20.20.70">
    <property type="entry name" value="Aldolase class I"/>
    <property type="match status" value="1"/>
</dbReference>
<feature type="binding site" evidence="7">
    <location>
        <position position="276"/>
    </location>
    <ligand>
        <name>glyoxylate</name>
        <dbReference type="ChEBI" id="CHEBI:36655"/>
    </ligand>
</feature>
<evidence type="ECO:0000256" key="4">
    <source>
        <dbReference type="ARBA" id="ARBA00023002"/>
    </source>
</evidence>
<name>A0A512N3T5_9HYPH</name>
<feature type="binding site" evidence="7">
    <location>
        <position position="130"/>
    </location>
    <ligand>
        <name>FMN</name>
        <dbReference type="ChEBI" id="CHEBI:58210"/>
    </ligand>
</feature>
<organism evidence="9 10">
    <name type="scientific">Reyranella soli</name>
    <dbReference type="NCBI Taxonomy" id="1230389"/>
    <lineage>
        <taxon>Bacteria</taxon>
        <taxon>Pseudomonadati</taxon>
        <taxon>Pseudomonadota</taxon>
        <taxon>Alphaproteobacteria</taxon>
        <taxon>Hyphomicrobiales</taxon>
        <taxon>Reyranellaceae</taxon>
        <taxon>Reyranella</taxon>
    </lineage>
</organism>
<evidence type="ECO:0000256" key="7">
    <source>
        <dbReference type="PIRSR" id="PIRSR000138-2"/>
    </source>
</evidence>
<comment type="caution">
    <text evidence="9">The sequence shown here is derived from an EMBL/GenBank/DDBJ whole genome shotgun (WGS) entry which is preliminary data.</text>
</comment>
<feature type="binding site" evidence="7">
    <location>
        <position position="128"/>
    </location>
    <ligand>
        <name>FMN</name>
        <dbReference type="ChEBI" id="CHEBI:58210"/>
    </ligand>
</feature>
<reference evidence="9 10" key="1">
    <citation type="submission" date="2019-07" db="EMBL/GenBank/DDBJ databases">
        <title>Whole genome shotgun sequence of Reyranella soli NBRC 108950.</title>
        <authorList>
            <person name="Hosoyama A."/>
            <person name="Uohara A."/>
            <person name="Ohji S."/>
            <person name="Ichikawa N."/>
        </authorList>
    </citation>
    <scope>NUCLEOTIDE SEQUENCE [LARGE SCALE GENOMIC DNA]</scope>
    <source>
        <strain evidence="9 10">NBRC 108950</strain>
    </source>
</reference>
<evidence type="ECO:0000256" key="6">
    <source>
        <dbReference type="PIRSR" id="PIRSR000138-1"/>
    </source>
</evidence>
<dbReference type="PIRSF" id="PIRSF000138">
    <property type="entry name" value="Al-hdrx_acd_dh"/>
    <property type="match status" value="1"/>
</dbReference>
<dbReference type="CDD" id="cd02809">
    <property type="entry name" value="alpha_hydroxyacid_oxid_FMN"/>
    <property type="match status" value="1"/>
</dbReference>
<sequence>MDGVVNIEDLRKLAKKRLPKIAYDFIEGGTDDEVGLVTNEQAFRKARIVPRYLVDVSVRDQSTTLFGRTYSSVIGIAPTGLAGLFRRGADLMLAEAARDANVPFIMSGSSTGSIEALGKLAPDHGWYQLYSAKDQAISEDMIKRAGDAGLKTLVFTVDVPEGSNRERNARNGWGRPLKLTWKTKFEALRHPAWMMEWMKHGTPYFDNWAKYAGDGADAEKIADLVGYQNRAPMTWKHVERYRELWKGNFVLKGIMHPDDAIRAHSLGVDGLMVSNHGARQLDNAPSPLEVLPAINSAVGDKMTLMLDGGVRRGLDALIAICMGAKFVFVGRPTLYGVTAGGITGAKMALNIFRREIDLSMAQMGAPKISDLGPQFLMWKDEEDLRRNRR</sequence>
<accession>A0A512N3T5</accession>
<feature type="domain" description="FMN hydroxy acid dehydrogenase" evidence="8">
    <location>
        <begin position="1"/>
        <end position="381"/>
    </location>
</feature>
<dbReference type="InterPro" id="IPR008259">
    <property type="entry name" value="FMN_hydac_DH_AS"/>
</dbReference>
<dbReference type="Pfam" id="PF01070">
    <property type="entry name" value="FMN_dh"/>
    <property type="match status" value="1"/>
</dbReference>
<feature type="binding site" evidence="7">
    <location>
        <begin position="330"/>
        <end position="331"/>
    </location>
    <ligand>
        <name>FMN</name>
        <dbReference type="ChEBI" id="CHEBI:58210"/>
    </ligand>
</feature>